<dbReference type="OrthoDB" id="164224at2"/>
<evidence type="ECO:0000256" key="6">
    <source>
        <dbReference type="RuleBase" id="RU368020"/>
    </source>
</evidence>
<keyword evidence="1 6" id="KW-0813">Transport</keyword>
<dbReference type="RefSeq" id="WP_085084356.1">
    <property type="nucleotide sequence ID" value="NZ_FXAK01000002.1"/>
</dbReference>
<evidence type="ECO:0000313" key="9">
    <source>
        <dbReference type="Proteomes" id="UP000192936"/>
    </source>
</evidence>
<evidence type="ECO:0000256" key="1">
    <source>
        <dbReference type="ARBA" id="ARBA00022448"/>
    </source>
</evidence>
<dbReference type="InterPro" id="IPR017896">
    <property type="entry name" value="4Fe4S_Fe-S-bd"/>
</dbReference>
<dbReference type="GO" id="GO:0051536">
    <property type="term" value="F:iron-sulfur cluster binding"/>
    <property type="evidence" value="ECO:0007669"/>
    <property type="project" value="UniProtKB-KW"/>
</dbReference>
<protein>
    <recommendedName>
        <fullName evidence="6">Ferredoxin</fullName>
    </recommendedName>
</protein>
<proteinExistence type="predicted"/>
<keyword evidence="4 6" id="KW-0408">Iron</keyword>
<sequence>MTTDVAAQKSTLRVVADRGSCCGYGVCAEICPEVYKLDEAGLIVLDSDLVPPGLEEKAREGAESCPQAALRLELIEV</sequence>
<dbReference type="Proteomes" id="UP000192936">
    <property type="component" value="Unassembled WGS sequence"/>
</dbReference>
<dbReference type="GO" id="GO:0005506">
    <property type="term" value="F:iron ion binding"/>
    <property type="evidence" value="ECO:0007669"/>
    <property type="project" value="UniProtKB-UniRule"/>
</dbReference>
<dbReference type="InterPro" id="IPR001080">
    <property type="entry name" value="3Fe4S_ferredoxin"/>
</dbReference>
<dbReference type="SUPFAM" id="SSF54862">
    <property type="entry name" value="4Fe-4S ferredoxins"/>
    <property type="match status" value="1"/>
</dbReference>
<organism evidence="8 9">
    <name type="scientific">Azospirillum oryzae</name>
    <dbReference type="NCBI Taxonomy" id="286727"/>
    <lineage>
        <taxon>Bacteria</taxon>
        <taxon>Pseudomonadati</taxon>
        <taxon>Pseudomonadota</taxon>
        <taxon>Alphaproteobacteria</taxon>
        <taxon>Rhodospirillales</taxon>
        <taxon>Azospirillaceae</taxon>
        <taxon>Azospirillum</taxon>
    </lineage>
</organism>
<evidence type="ECO:0000313" key="8">
    <source>
        <dbReference type="EMBL" id="SMF35586.1"/>
    </source>
</evidence>
<dbReference type="PANTHER" id="PTHR36923:SF3">
    <property type="entry name" value="FERREDOXIN"/>
    <property type="match status" value="1"/>
</dbReference>
<gene>
    <name evidence="8" type="ORF">SAMN02982917_1813</name>
</gene>
<evidence type="ECO:0000256" key="3">
    <source>
        <dbReference type="ARBA" id="ARBA00022982"/>
    </source>
</evidence>
<reference evidence="8 9" key="1">
    <citation type="submission" date="2017-04" db="EMBL/GenBank/DDBJ databases">
        <authorList>
            <person name="Afonso C.L."/>
            <person name="Miller P.J."/>
            <person name="Scott M.A."/>
            <person name="Spackman E."/>
            <person name="Goraichik I."/>
            <person name="Dimitrov K.M."/>
            <person name="Suarez D.L."/>
            <person name="Swayne D.E."/>
        </authorList>
    </citation>
    <scope>NUCLEOTIDE SEQUENCE [LARGE SCALE GENOMIC DNA]</scope>
    <source>
        <strain evidence="8 9">A2P</strain>
    </source>
</reference>
<evidence type="ECO:0000256" key="4">
    <source>
        <dbReference type="ARBA" id="ARBA00023004"/>
    </source>
</evidence>
<evidence type="ECO:0000256" key="5">
    <source>
        <dbReference type="ARBA" id="ARBA00023014"/>
    </source>
</evidence>
<keyword evidence="5 6" id="KW-0411">Iron-sulfur</keyword>
<dbReference type="STRING" id="286727.SAMN02982917_1813"/>
<evidence type="ECO:0000259" key="7">
    <source>
        <dbReference type="PROSITE" id="PS51379"/>
    </source>
</evidence>
<dbReference type="PROSITE" id="PS51379">
    <property type="entry name" value="4FE4S_FER_2"/>
    <property type="match status" value="1"/>
</dbReference>
<keyword evidence="2 6" id="KW-0479">Metal-binding</keyword>
<dbReference type="Gene3D" id="3.30.70.20">
    <property type="match status" value="1"/>
</dbReference>
<dbReference type="EMBL" id="FXAK01000002">
    <property type="protein sequence ID" value="SMF35586.1"/>
    <property type="molecule type" value="Genomic_DNA"/>
</dbReference>
<dbReference type="AlphaFoldDB" id="A0A1X7EKV4"/>
<comment type="function">
    <text evidence="6">Ferredoxins are iron-sulfur proteins that transfer electrons in a wide variety of metabolic reactions.</text>
</comment>
<dbReference type="PRINTS" id="PR00352">
    <property type="entry name" value="3FE4SFRDOXIN"/>
</dbReference>
<keyword evidence="3 6" id="KW-0249">Electron transport</keyword>
<dbReference type="InterPro" id="IPR051269">
    <property type="entry name" value="Fe-S_cluster_ET"/>
</dbReference>
<dbReference type="GO" id="GO:0009055">
    <property type="term" value="F:electron transfer activity"/>
    <property type="evidence" value="ECO:0007669"/>
    <property type="project" value="UniProtKB-UniRule"/>
</dbReference>
<dbReference type="Pfam" id="PF13459">
    <property type="entry name" value="Fer4_15"/>
    <property type="match status" value="1"/>
</dbReference>
<name>A0A1X7EKV4_9PROT</name>
<feature type="domain" description="4Fe-4S ferredoxin-type" evidence="7">
    <location>
        <begin position="12"/>
        <end position="40"/>
    </location>
</feature>
<evidence type="ECO:0000256" key="2">
    <source>
        <dbReference type="ARBA" id="ARBA00022723"/>
    </source>
</evidence>
<dbReference type="PANTHER" id="PTHR36923">
    <property type="entry name" value="FERREDOXIN"/>
    <property type="match status" value="1"/>
</dbReference>
<accession>A0A1X7EKV4</accession>